<dbReference type="InterPro" id="IPR041575">
    <property type="entry name" value="Rubredoxin_C"/>
</dbReference>
<dbReference type="InterPro" id="IPR016156">
    <property type="entry name" value="FAD/NAD-linked_Rdtase_dimer_sf"/>
</dbReference>
<dbReference type="Gene3D" id="3.50.50.60">
    <property type="entry name" value="FAD/NAD(P)-binding domain"/>
    <property type="match status" value="2"/>
</dbReference>
<dbReference type="PANTHER" id="PTHR43429">
    <property type="entry name" value="PYRIDINE NUCLEOTIDE-DISULFIDE OXIDOREDUCTASE DOMAIN-CONTAINING"/>
    <property type="match status" value="1"/>
</dbReference>
<dbReference type="Proteomes" id="UP000192478">
    <property type="component" value="Chromosome"/>
</dbReference>
<dbReference type="GO" id="GO:0008942">
    <property type="term" value="F:nitrite reductase [NAD(P)H] activity"/>
    <property type="evidence" value="ECO:0007669"/>
    <property type="project" value="UniProtKB-EC"/>
</dbReference>
<evidence type="ECO:0000313" key="7">
    <source>
        <dbReference type="Proteomes" id="UP000192478"/>
    </source>
</evidence>
<reference evidence="6 7" key="1">
    <citation type="submission" date="2017-03" db="EMBL/GenBank/DDBJ databases">
        <title>Complete sequence of Clostridium formicaceticum DSM 92.</title>
        <authorList>
            <person name="Poehlein A."/>
            <person name="Karl M."/>
            <person name="Bengelsdorf F.R."/>
            <person name="Duerre P."/>
            <person name="Daniel R."/>
        </authorList>
    </citation>
    <scope>NUCLEOTIDE SEQUENCE [LARGE SCALE GENOMIC DNA]</scope>
    <source>
        <strain evidence="6 7">DSM 92</strain>
    </source>
</reference>
<evidence type="ECO:0000259" key="5">
    <source>
        <dbReference type="Pfam" id="PF18267"/>
    </source>
</evidence>
<name>A0AAC9RI97_9CLOT</name>
<evidence type="ECO:0000256" key="1">
    <source>
        <dbReference type="ARBA" id="ARBA00001974"/>
    </source>
</evidence>
<dbReference type="AlphaFoldDB" id="A0AAC9RI97"/>
<dbReference type="InterPro" id="IPR036188">
    <property type="entry name" value="FAD/NAD-bd_sf"/>
</dbReference>
<sequence length="401" mass="43863">MQETIKYVVIGNGIAGLSAAQTIRKLDAQGSIKIISCEKYLTYYRVKLSHFISKNFQDEELLVSKKQWYDENQVHVELGVTVDGLDPQKKELQLSSGKKVFYEQLLIATGSSPFVPPIAGRELAGVFALRTLEDLKNLQDYLKDCNTVTVIGGGLLGLEAAWAIKELGKSVNVLEFFPYLLPRQLDENISKEFTKKLEEKGLNIYTNTAAEKILGEEKVTGLALKGGQELQTDAVLFSAGIRPNLDLIKGLTIKADKGIHVDPHMKTNLENVFAAGDVAEIDGNVLGLWNTAADQGKVAGENMTGGTKTYHPSQLSTLLNIGGLSVFSIGNVQNFTDTIADRDAEVHYKFYVTDGIITGGVVINDMAKIPKVKKAVNNKISIAEALKTGKNHQEILKDLLQ</sequence>
<organism evidence="6 7">
    <name type="scientific">Clostridium formicaceticum</name>
    <dbReference type="NCBI Taxonomy" id="1497"/>
    <lineage>
        <taxon>Bacteria</taxon>
        <taxon>Bacillati</taxon>
        <taxon>Bacillota</taxon>
        <taxon>Clostridia</taxon>
        <taxon>Eubacteriales</taxon>
        <taxon>Clostridiaceae</taxon>
        <taxon>Clostridium</taxon>
    </lineage>
</organism>
<dbReference type="EMBL" id="CP020559">
    <property type="protein sequence ID" value="ARE85997.1"/>
    <property type="molecule type" value="Genomic_DNA"/>
</dbReference>
<evidence type="ECO:0000256" key="2">
    <source>
        <dbReference type="ARBA" id="ARBA00022630"/>
    </source>
</evidence>
<dbReference type="InterPro" id="IPR023753">
    <property type="entry name" value="FAD/NAD-binding_dom"/>
</dbReference>
<dbReference type="EC" id="1.7.1.4" evidence="6"/>
<dbReference type="PANTHER" id="PTHR43429:SF3">
    <property type="entry name" value="NITRITE REDUCTASE [NAD(P)H]"/>
    <property type="match status" value="1"/>
</dbReference>
<evidence type="ECO:0000313" key="6">
    <source>
        <dbReference type="EMBL" id="ARE85997.1"/>
    </source>
</evidence>
<feature type="domain" description="FAD/NAD(P)-binding" evidence="4">
    <location>
        <begin position="6"/>
        <end position="296"/>
    </location>
</feature>
<dbReference type="SUPFAM" id="SSF51905">
    <property type="entry name" value="FAD/NAD(P)-binding domain"/>
    <property type="match status" value="2"/>
</dbReference>
<dbReference type="Pfam" id="PF07992">
    <property type="entry name" value="Pyr_redox_2"/>
    <property type="match status" value="1"/>
</dbReference>
<dbReference type="PRINTS" id="PR00411">
    <property type="entry name" value="PNDRDTASEI"/>
</dbReference>
<proteinExistence type="predicted"/>
<feature type="domain" description="NADH-rubredoxin oxidoreductase C-terminal" evidence="5">
    <location>
        <begin position="316"/>
        <end position="380"/>
    </location>
</feature>
<dbReference type="Gene3D" id="3.30.390.30">
    <property type="match status" value="1"/>
</dbReference>
<evidence type="ECO:0000256" key="3">
    <source>
        <dbReference type="ARBA" id="ARBA00022827"/>
    </source>
</evidence>
<dbReference type="RefSeq" id="WP_081561883.1">
    <property type="nucleotide sequence ID" value="NZ_CP017603.1"/>
</dbReference>
<comment type="cofactor">
    <cofactor evidence="1">
        <name>FAD</name>
        <dbReference type="ChEBI" id="CHEBI:57692"/>
    </cofactor>
</comment>
<dbReference type="Pfam" id="PF18267">
    <property type="entry name" value="Rubredoxin_C"/>
    <property type="match status" value="1"/>
</dbReference>
<keyword evidence="3" id="KW-0274">FAD</keyword>
<keyword evidence="2" id="KW-0285">Flavoprotein</keyword>
<dbReference type="InterPro" id="IPR050260">
    <property type="entry name" value="FAD-bd_OxRdtase"/>
</dbReference>
<dbReference type="PRINTS" id="PR00368">
    <property type="entry name" value="FADPNR"/>
</dbReference>
<evidence type="ECO:0000259" key="4">
    <source>
        <dbReference type="Pfam" id="PF07992"/>
    </source>
</evidence>
<gene>
    <name evidence="6" type="primary">nasD</name>
    <name evidence="6" type="ORF">CLFO_03130</name>
</gene>
<protein>
    <submittedName>
        <fullName evidence="6">Nitrite reductase</fullName>
        <ecNumber evidence="6">1.7.1.4</ecNumber>
    </submittedName>
</protein>
<keyword evidence="6" id="KW-0560">Oxidoreductase</keyword>
<accession>A0AAC9RI97</accession>